<dbReference type="Proteomes" id="UP000028828">
    <property type="component" value="Unassembled WGS sequence"/>
</dbReference>
<dbReference type="OrthoDB" id="331202at2759"/>
<feature type="compositionally biased region" description="Low complexity" evidence="1">
    <location>
        <begin position="805"/>
        <end position="817"/>
    </location>
</feature>
<name>A0A086JU61_TOXGO</name>
<feature type="region of interest" description="Disordered" evidence="1">
    <location>
        <begin position="233"/>
        <end position="255"/>
    </location>
</feature>
<feature type="compositionally biased region" description="Polar residues" evidence="1">
    <location>
        <begin position="118"/>
        <end position="129"/>
    </location>
</feature>
<evidence type="ECO:0000256" key="1">
    <source>
        <dbReference type="SAM" id="MobiDB-lite"/>
    </source>
</evidence>
<feature type="compositionally biased region" description="Basic and acidic residues" evidence="1">
    <location>
        <begin position="592"/>
        <end position="604"/>
    </location>
</feature>
<feature type="region of interest" description="Disordered" evidence="1">
    <location>
        <begin position="798"/>
        <end position="830"/>
    </location>
</feature>
<proteinExistence type="predicted"/>
<reference evidence="2 3" key="1">
    <citation type="submission" date="2014-03" db="EMBL/GenBank/DDBJ databases">
        <authorList>
            <person name="Sibley D."/>
            <person name="Venepally P."/>
            <person name="Karamycheva S."/>
            <person name="Hadjithomas M."/>
            <person name="Khan A."/>
            <person name="Brunk B."/>
            <person name="Roos D."/>
            <person name="Caler E."/>
            <person name="Lorenzi H."/>
        </authorList>
    </citation>
    <scope>NUCLEOTIDE SEQUENCE [LARGE SCALE GENOMIC DNA]</scope>
    <source>
        <strain evidence="3">p89</strain>
    </source>
</reference>
<gene>
    <name evidence="2" type="ORF">TGP89_293620</name>
</gene>
<feature type="region of interest" description="Disordered" evidence="1">
    <location>
        <begin position="507"/>
        <end position="617"/>
    </location>
</feature>
<evidence type="ECO:0000313" key="2">
    <source>
        <dbReference type="EMBL" id="KFG35679.1"/>
    </source>
</evidence>
<evidence type="ECO:0000313" key="3">
    <source>
        <dbReference type="Proteomes" id="UP000028828"/>
    </source>
</evidence>
<dbReference type="AlphaFoldDB" id="A0A086JU61"/>
<feature type="compositionally biased region" description="Basic and acidic residues" evidence="1">
    <location>
        <begin position="532"/>
        <end position="542"/>
    </location>
</feature>
<organism evidence="2 3">
    <name type="scientific">Toxoplasma gondii p89</name>
    <dbReference type="NCBI Taxonomy" id="943119"/>
    <lineage>
        <taxon>Eukaryota</taxon>
        <taxon>Sar</taxon>
        <taxon>Alveolata</taxon>
        <taxon>Apicomplexa</taxon>
        <taxon>Conoidasida</taxon>
        <taxon>Coccidia</taxon>
        <taxon>Eucoccidiorida</taxon>
        <taxon>Eimeriorina</taxon>
        <taxon>Sarcocystidae</taxon>
        <taxon>Toxoplasma</taxon>
    </lineage>
</organism>
<feature type="region of interest" description="Disordered" evidence="1">
    <location>
        <begin position="391"/>
        <end position="417"/>
    </location>
</feature>
<feature type="region of interest" description="Disordered" evidence="1">
    <location>
        <begin position="670"/>
        <end position="724"/>
    </location>
</feature>
<feature type="compositionally biased region" description="Basic and acidic residues" evidence="1">
    <location>
        <begin position="166"/>
        <end position="189"/>
    </location>
</feature>
<feature type="compositionally biased region" description="Basic and acidic residues" evidence="1">
    <location>
        <begin position="678"/>
        <end position="690"/>
    </location>
</feature>
<dbReference type="VEuPathDB" id="ToxoDB:TGP89_293620"/>
<sequence length="920" mass="98268">MCSVVRQNGRPAKAGRIQLGDYRLQIQALTESVVCVYVLLPAGTSRASDSAPSHNTTLLEQAHERIRILQGSRGRTGHASPMSQLLFLERIAADWLRNDTRLLPTDETNATLYVPRQMLNTTRVPSNPASVPENAANDDSVPTSNSDDKNSEDAIPLPRIRKKNRPYTDESGQEHESSGQLDDPKSKGQDEEESIQETDNSSVTEDQLEQQPAQTVKAGLPNVYDFRMHTEGTQDATGLGEPPKGSTPDGGPSQQQLLSSAALVQGIMQGLRQFLGNREASVVPPEAFQDNSVRPGDPTGLQVTEGNQSLNIEQDRELVEKEGPPEEGISQGLRELELLRSARRRRNQKGATVVTRRCAGKASTPDADAVELDGCAFDDEAYEFLNKAQRMPVPSQVTPTDRSFRGRSRQQQNSATDGPPCVLWRQGCLLCGCFAGEVVCSPYCVLGDFAYGAKPAAAVGKSIHEEDSTAQPALETSGSSCCLMDRGEAERLPALFVSTPAILRSNPYGLWDDGIKPRKRKGKPTAAEETDSEQKVQDDKEIVSMSSSATASKPEIVTETAGEPKYTDREKNTQNRRGESQNGDHALGGGDRGTHGPGSRDDKSAGGGSHDGGNLDQFALPTLVDDAMRNSFSPIAEEVTRIAIAAATRAAMEAAAKAAVEAAIRLVSGGASEPPTEAIDRQNEKHRVTEDQQTPGNKRVQGDQEGRSSPESPVSSQGASAGPPISAAMISRYREQLMGDAGNTALGEQMAAMIAREIAQSNGLPMPTDGGHFPAGTTSGFLVQPPYAQQGASLISGRLSEEPRGPGSSSGQPQGRGNAPQSGGSNIGDVYGGPPPTCPSDCEIYFDGCTTCRCTDGGAMCRYRWCAQIVSAPTCLKSKNIGSESTERSLPGRVLTCTSRTASRALYLAISVFKQPTECW</sequence>
<feature type="region of interest" description="Disordered" evidence="1">
    <location>
        <begin position="762"/>
        <end position="783"/>
    </location>
</feature>
<comment type="caution">
    <text evidence="2">The sequence shown here is derived from an EMBL/GenBank/DDBJ whole genome shotgun (WGS) entry which is preliminary data.</text>
</comment>
<accession>A0A086JU61</accession>
<dbReference type="EMBL" id="AEYI02001581">
    <property type="protein sequence ID" value="KFG35679.1"/>
    <property type="molecule type" value="Genomic_DNA"/>
</dbReference>
<feature type="region of interest" description="Disordered" evidence="1">
    <location>
        <begin position="114"/>
        <end position="221"/>
    </location>
</feature>
<feature type="compositionally biased region" description="Polar residues" evidence="1">
    <location>
        <begin position="197"/>
        <end position="214"/>
    </location>
</feature>
<protein>
    <submittedName>
        <fullName evidence="2">Uncharacterized protein</fullName>
    </submittedName>
</protein>
<feature type="compositionally biased region" description="Polar residues" evidence="1">
    <location>
        <begin position="709"/>
        <end position="719"/>
    </location>
</feature>
<feature type="compositionally biased region" description="Basic and acidic residues" evidence="1">
    <location>
        <begin position="565"/>
        <end position="579"/>
    </location>
</feature>